<gene>
    <name evidence="2" type="ORF">MERR_LOCUS11487</name>
</gene>
<reference evidence="2" key="1">
    <citation type="submission" date="2020-01" db="EMBL/GenBank/DDBJ databases">
        <authorList>
            <person name="Mishra B."/>
        </authorList>
    </citation>
    <scope>NUCLEOTIDE SEQUENCE [LARGE SCALE GENOMIC DNA]</scope>
</reference>
<dbReference type="AlphaFoldDB" id="A0A6D2ICC0"/>
<accession>A0A6D2ICC0</accession>
<evidence type="ECO:0000313" key="3">
    <source>
        <dbReference type="Proteomes" id="UP000467841"/>
    </source>
</evidence>
<sequence>MDDDNPTPQAPPPPWGNDYTRYLTGGGGSSPRPSPGSAGSRSRSGGRSGGRSGSRGSPGISSSHTSTVPEQQPQQSFTEETPVESPPISQPQPRVRRPRPPLTEERQRYFAEIKTILDSPGHERLRRLDPLRLHKTFWFNDDPLVAQEVRSVFVRDFKEPHANWGQIPKHVIDRWFITFAHKFHWEFGYSELVREEFEEKVKDRLPDFVGRLKKSYLEKGDIAKPEWWALQFVEGLKAFWADPGHQYRSDNGRAARYYDPNGKGIPKHRSGQTSFRAR</sequence>
<feature type="region of interest" description="Disordered" evidence="1">
    <location>
        <begin position="258"/>
        <end position="278"/>
    </location>
</feature>
<proteinExistence type="predicted"/>
<name>A0A6D2ICC0_9BRAS</name>
<evidence type="ECO:0000313" key="2">
    <source>
        <dbReference type="EMBL" id="CAA7024252.1"/>
    </source>
</evidence>
<dbReference type="Proteomes" id="UP000467841">
    <property type="component" value="Unassembled WGS sequence"/>
</dbReference>
<organism evidence="2 3">
    <name type="scientific">Microthlaspi erraticum</name>
    <dbReference type="NCBI Taxonomy" id="1685480"/>
    <lineage>
        <taxon>Eukaryota</taxon>
        <taxon>Viridiplantae</taxon>
        <taxon>Streptophyta</taxon>
        <taxon>Embryophyta</taxon>
        <taxon>Tracheophyta</taxon>
        <taxon>Spermatophyta</taxon>
        <taxon>Magnoliopsida</taxon>
        <taxon>eudicotyledons</taxon>
        <taxon>Gunneridae</taxon>
        <taxon>Pentapetalae</taxon>
        <taxon>rosids</taxon>
        <taxon>malvids</taxon>
        <taxon>Brassicales</taxon>
        <taxon>Brassicaceae</taxon>
        <taxon>Coluteocarpeae</taxon>
        <taxon>Microthlaspi</taxon>
    </lineage>
</organism>
<evidence type="ECO:0000256" key="1">
    <source>
        <dbReference type="SAM" id="MobiDB-lite"/>
    </source>
</evidence>
<dbReference type="OrthoDB" id="1113465at2759"/>
<dbReference type="EMBL" id="CACVBM020000887">
    <property type="protein sequence ID" value="CAA7024252.1"/>
    <property type="molecule type" value="Genomic_DNA"/>
</dbReference>
<keyword evidence="3" id="KW-1185">Reference proteome</keyword>
<comment type="caution">
    <text evidence="2">The sequence shown here is derived from an EMBL/GenBank/DDBJ whole genome shotgun (WGS) entry which is preliminary data.</text>
</comment>
<feature type="compositionally biased region" description="Low complexity" evidence="1">
    <location>
        <begin position="54"/>
        <end position="63"/>
    </location>
</feature>
<feature type="region of interest" description="Disordered" evidence="1">
    <location>
        <begin position="1"/>
        <end position="105"/>
    </location>
</feature>
<feature type="compositionally biased region" description="Low complexity" evidence="1">
    <location>
        <begin position="35"/>
        <end position="45"/>
    </location>
</feature>
<feature type="compositionally biased region" description="Polar residues" evidence="1">
    <location>
        <begin position="64"/>
        <end position="79"/>
    </location>
</feature>
<protein>
    <submittedName>
        <fullName evidence="2">Uncharacterized protein</fullName>
    </submittedName>
</protein>